<organism evidence="2 3">
    <name type="scientific">Rhizophagus clarus</name>
    <dbReference type="NCBI Taxonomy" id="94130"/>
    <lineage>
        <taxon>Eukaryota</taxon>
        <taxon>Fungi</taxon>
        <taxon>Fungi incertae sedis</taxon>
        <taxon>Mucoromycota</taxon>
        <taxon>Glomeromycotina</taxon>
        <taxon>Glomeromycetes</taxon>
        <taxon>Glomerales</taxon>
        <taxon>Glomeraceae</taxon>
        <taxon>Rhizophagus</taxon>
    </lineage>
</organism>
<sequence>MKISIINIIVIIIFIINLQISTIQCDKYSRQVITNNEQIKRGESNMIFAVTCVSNDTIYCGKIIQSFNTAGIILSSVILFREPLMINVTIEQNCIFGEINCTEEDANLIGIARPGSMVLLVDQSGVERFATRTDYWFQGDPSPTNSLPPKMDFLHLVLREIIHTLGFYSSWETWFTDKTVIVPRPLCDDGIGDCNIRGRYTQKKWIGFREFIFDKYLMNLKTGEMLTDKASDLNKLFDSKDIRGRIKKLEDEFVKSPQYDIAKEMYGLSTTDNTIGFLSWNDTNFSDSLVLLTNVTPFYDEINLRYVSDVLYNNTSDFLMRFQYPIGVTLQDEIINGGNFGNYTNGILTGSIGPKLMRVLETLGYATVYKPFVDYIPKIPPPRPPFDDSGSLGNSLSSITLYQICLLLIVVIYELYV</sequence>
<gene>
    <name evidence="2" type="ORF">RCL2_000904400</name>
</gene>
<feature type="transmembrane region" description="Helical" evidence="1">
    <location>
        <begin position="5"/>
        <end position="23"/>
    </location>
</feature>
<protein>
    <recommendedName>
        <fullName evidence="4">Sequence orphan</fullName>
    </recommendedName>
</protein>
<dbReference type="OrthoDB" id="73465at2759"/>
<evidence type="ECO:0008006" key="4">
    <source>
        <dbReference type="Google" id="ProtNLM"/>
    </source>
</evidence>
<keyword evidence="1" id="KW-0812">Transmembrane</keyword>
<dbReference type="Proteomes" id="UP000615446">
    <property type="component" value="Unassembled WGS sequence"/>
</dbReference>
<reference evidence="2" key="1">
    <citation type="submission" date="2019-10" db="EMBL/GenBank/DDBJ databases">
        <title>Conservation and host-specific expression of non-tandemly repeated heterogenous ribosome RNA gene in arbuscular mycorrhizal fungi.</title>
        <authorList>
            <person name="Maeda T."/>
            <person name="Kobayashi Y."/>
            <person name="Nakagawa T."/>
            <person name="Ezawa T."/>
            <person name="Yamaguchi K."/>
            <person name="Bino T."/>
            <person name="Nishimoto Y."/>
            <person name="Shigenobu S."/>
            <person name="Kawaguchi M."/>
        </authorList>
    </citation>
    <scope>NUCLEOTIDE SEQUENCE</scope>
    <source>
        <strain evidence="2">HR1</strain>
    </source>
</reference>
<evidence type="ECO:0000313" key="3">
    <source>
        <dbReference type="Proteomes" id="UP000615446"/>
    </source>
</evidence>
<comment type="caution">
    <text evidence="2">The sequence shown here is derived from an EMBL/GenBank/DDBJ whole genome shotgun (WGS) entry which is preliminary data.</text>
</comment>
<dbReference type="AlphaFoldDB" id="A0A8H3L6Z3"/>
<name>A0A8H3L6Z3_9GLOM</name>
<evidence type="ECO:0000256" key="1">
    <source>
        <dbReference type="SAM" id="Phobius"/>
    </source>
</evidence>
<evidence type="ECO:0000313" key="2">
    <source>
        <dbReference type="EMBL" id="GES81804.1"/>
    </source>
</evidence>
<keyword evidence="1" id="KW-1133">Transmembrane helix</keyword>
<keyword evidence="1" id="KW-0472">Membrane</keyword>
<dbReference type="EMBL" id="BLAL01000058">
    <property type="protein sequence ID" value="GES81804.1"/>
    <property type="molecule type" value="Genomic_DNA"/>
</dbReference>
<proteinExistence type="predicted"/>
<accession>A0A8H3L6Z3</accession>